<reference evidence="2" key="1">
    <citation type="journal article" date="2019" name="Int. J. Syst. Evol. Microbiol.">
        <title>The Global Catalogue of Microorganisms (GCM) 10K type strain sequencing project: providing services to taxonomists for standard genome sequencing and annotation.</title>
        <authorList>
            <consortium name="The Broad Institute Genomics Platform"/>
            <consortium name="The Broad Institute Genome Sequencing Center for Infectious Disease"/>
            <person name="Wu L."/>
            <person name="Ma J."/>
        </authorList>
    </citation>
    <scope>NUCLEOTIDE SEQUENCE [LARGE SCALE GENOMIC DNA]</scope>
    <source>
        <strain evidence="2">CCUG 73951</strain>
    </source>
</reference>
<dbReference type="RefSeq" id="WP_289216283.1">
    <property type="nucleotide sequence ID" value="NZ_JAPVRC010000006.1"/>
</dbReference>
<keyword evidence="2" id="KW-1185">Reference proteome</keyword>
<organism evidence="1 2">
    <name type="scientific">Halobacillus campisalis</name>
    <dbReference type="NCBI Taxonomy" id="435909"/>
    <lineage>
        <taxon>Bacteria</taxon>
        <taxon>Bacillati</taxon>
        <taxon>Bacillota</taxon>
        <taxon>Bacilli</taxon>
        <taxon>Bacillales</taxon>
        <taxon>Bacillaceae</taxon>
        <taxon>Halobacillus</taxon>
    </lineage>
</organism>
<dbReference type="Pfam" id="PF12787">
    <property type="entry name" value="EcsC"/>
    <property type="match status" value="1"/>
</dbReference>
<proteinExistence type="predicted"/>
<accession>A0ABW2K1X8</accession>
<evidence type="ECO:0000313" key="1">
    <source>
        <dbReference type="EMBL" id="MFC7320189.1"/>
    </source>
</evidence>
<protein>
    <submittedName>
        <fullName evidence="1">EcsC family protein</fullName>
    </submittedName>
</protein>
<evidence type="ECO:0000313" key="2">
    <source>
        <dbReference type="Proteomes" id="UP001596494"/>
    </source>
</evidence>
<dbReference type="PANTHER" id="PTHR41260:SF1">
    <property type="entry name" value="PROTEIN ECSC"/>
    <property type="match status" value="1"/>
</dbReference>
<dbReference type="Proteomes" id="UP001596494">
    <property type="component" value="Unassembled WGS sequence"/>
</dbReference>
<dbReference type="InterPro" id="IPR024787">
    <property type="entry name" value="EcsC"/>
</dbReference>
<dbReference type="EMBL" id="JBHTBY010000003">
    <property type="protein sequence ID" value="MFC7320189.1"/>
    <property type="molecule type" value="Genomic_DNA"/>
</dbReference>
<name>A0ABW2K1X8_9BACI</name>
<comment type="caution">
    <text evidence="1">The sequence shown here is derived from an EMBL/GenBank/DDBJ whole genome shotgun (WGS) entry which is preliminary data.</text>
</comment>
<dbReference type="PANTHER" id="PTHR41260">
    <property type="entry name" value="PROTEIN ECSC"/>
    <property type="match status" value="1"/>
</dbReference>
<sequence length="236" mass="27587">MTYEEKKYKEALRWSRSLEKRSGVIQRTSKGLQSAINQKIPDRVHVVVTESIKRMIELSLTSSQYIHPVEHNEEWSFEEREELIKGRLKQYKSTASWEGAGTGAGGFWLGVADFPMLLSIKMKFLFDTAQFYGVDINRYEERVYLLHIFMLTFSSDKEKVKVRDVLLNWENEPLERKKVDWKTLQLEYRDTIDLVKLMQLVPGVGAIVGYVANGRFLEQLGETTMNIYRLRLISHT</sequence>
<gene>
    <name evidence="1" type="ORF">ACFQMN_04810</name>
</gene>